<feature type="domain" description="Cell envelope-related transcriptional attenuator" evidence="4">
    <location>
        <begin position="103"/>
        <end position="272"/>
    </location>
</feature>
<evidence type="ECO:0000256" key="1">
    <source>
        <dbReference type="ARBA" id="ARBA00006068"/>
    </source>
</evidence>
<dbReference type="PANTHER" id="PTHR33392">
    <property type="entry name" value="POLYISOPRENYL-TEICHOIC ACID--PEPTIDOGLYCAN TEICHOIC ACID TRANSFERASE TAGU"/>
    <property type="match status" value="1"/>
</dbReference>
<feature type="transmembrane region" description="Helical" evidence="3">
    <location>
        <begin position="30"/>
        <end position="50"/>
    </location>
</feature>
<keyword evidence="3" id="KW-1133">Transmembrane helix</keyword>
<reference evidence="6 7" key="1">
    <citation type="journal article" date="2016" name="Genome Announc.">
        <title>Complete Genome Sequence of Thiostrepton-Producing Streptomyces laurentii ATCC 31255.</title>
        <authorList>
            <person name="Doi K."/>
            <person name="Fujino Y."/>
            <person name="Nagayoshi Y."/>
            <person name="Ohshima T."/>
            <person name="Ogata S."/>
        </authorList>
    </citation>
    <scope>NUCLEOTIDE SEQUENCE [LARGE SCALE GENOMIC DNA]</scope>
    <source>
        <strain evidence="6 7">ATCC 31255</strain>
    </source>
</reference>
<evidence type="ECO:0000256" key="3">
    <source>
        <dbReference type="SAM" id="Phobius"/>
    </source>
</evidence>
<dbReference type="InterPro" id="IPR004474">
    <property type="entry name" value="LytR_CpsA_psr"/>
</dbReference>
<dbReference type="EMBL" id="AP017424">
    <property type="protein sequence ID" value="BAU87450.1"/>
    <property type="molecule type" value="Genomic_DNA"/>
</dbReference>
<sequence length="504" mass="52699">MTGKHHPPQGRRGAAGVRSHGPGRRRGGRLLATATALLVLAVSGMGWIYLEVSGDIATFGADGLSGNRPAATSQGQNVLVIGSDARTDGNDELGGGKKGDIGRSDTTFLLHVYADQRHAVAVSFPRDTLVGIPPCRLPDGTWTPPQTDVMFNSAFTVGQTATGNPACTQNTVEKLTGLRVDHTVVVDFKGFAALTEVVGGVRVCLPTDVYQKDLDPHRTTPGELVFPKGEQTVSGKQALDYVRLRHGVGDGSDIGRIKRQQAFVASLLKKVRSEGLTPARLLPLANAATASLTVDPGLGSADKLIDFAMSMKDIDLRDTTFVTLPWRYQGARVAIVRPEADALWAALRSDRPLAGTTGSKHPGGDDGRPSAPSSGAPELPSGRGIAVAVLNGTRTTGLAAHASEMLRSAGYTVTRTATAVDQDHPLTVIEYGPGREAEAKAVARRFASAELRPAETAGITITLGRSYADDPDAPVSPTGAPTATVPPEDTRSAADDPCADLSYG</sequence>
<evidence type="ECO:0000259" key="4">
    <source>
        <dbReference type="Pfam" id="PF03816"/>
    </source>
</evidence>
<dbReference type="Gene3D" id="3.40.630.190">
    <property type="entry name" value="LCP protein"/>
    <property type="match status" value="1"/>
</dbReference>
<keyword evidence="3" id="KW-0812">Transmembrane</keyword>
<evidence type="ECO:0000313" key="6">
    <source>
        <dbReference type="EMBL" id="BAU87450.1"/>
    </source>
</evidence>
<name>A0A160P8Z2_STRLU</name>
<dbReference type="Gene3D" id="3.30.70.2390">
    <property type="match status" value="1"/>
</dbReference>
<dbReference type="Pfam" id="PF13399">
    <property type="entry name" value="LytR_C"/>
    <property type="match status" value="1"/>
</dbReference>
<keyword evidence="3" id="KW-0472">Membrane</keyword>
<dbReference type="AlphaFoldDB" id="A0A160P8Z2"/>
<proteinExistence type="inferred from homology"/>
<dbReference type="InterPro" id="IPR027381">
    <property type="entry name" value="LytR/CpsA/Psr_C"/>
</dbReference>
<keyword evidence="7" id="KW-1185">Reference proteome</keyword>
<organism evidence="6 7">
    <name type="scientific">Streptomyces laurentii</name>
    <dbReference type="NCBI Taxonomy" id="39478"/>
    <lineage>
        <taxon>Bacteria</taxon>
        <taxon>Bacillati</taxon>
        <taxon>Actinomycetota</taxon>
        <taxon>Actinomycetes</taxon>
        <taxon>Kitasatosporales</taxon>
        <taxon>Streptomycetaceae</taxon>
        <taxon>Streptomyces</taxon>
    </lineage>
</organism>
<feature type="region of interest" description="Disordered" evidence="2">
    <location>
        <begin position="352"/>
        <end position="382"/>
    </location>
</feature>
<dbReference type="KEGG" id="slau:SLA_6584"/>
<feature type="region of interest" description="Disordered" evidence="2">
    <location>
        <begin position="1"/>
        <end position="26"/>
    </location>
</feature>
<evidence type="ECO:0000259" key="5">
    <source>
        <dbReference type="Pfam" id="PF13399"/>
    </source>
</evidence>
<comment type="similarity">
    <text evidence="1">Belongs to the LytR/CpsA/Psr (LCP) family.</text>
</comment>
<dbReference type="InterPro" id="IPR050922">
    <property type="entry name" value="LytR/CpsA/Psr_CW_biosynth"/>
</dbReference>
<feature type="domain" description="LytR/CpsA/Psr regulator C-terminal" evidence="5">
    <location>
        <begin position="385"/>
        <end position="467"/>
    </location>
</feature>
<accession>A0A160P8Z2</accession>
<protein>
    <recommendedName>
        <fullName evidence="8">Cell envelope-associated transcriptional attenuator lytR-cpsA-psr, subfamily A1</fullName>
    </recommendedName>
</protein>
<evidence type="ECO:0000256" key="2">
    <source>
        <dbReference type="SAM" id="MobiDB-lite"/>
    </source>
</evidence>
<dbReference type="PANTHER" id="PTHR33392:SF6">
    <property type="entry name" value="POLYISOPRENYL-TEICHOIC ACID--PEPTIDOGLYCAN TEICHOIC ACID TRANSFERASE TAGU"/>
    <property type="match status" value="1"/>
</dbReference>
<dbReference type="NCBIfam" id="TIGR00350">
    <property type="entry name" value="lytR_cpsA_psr"/>
    <property type="match status" value="1"/>
</dbReference>
<evidence type="ECO:0008006" key="8">
    <source>
        <dbReference type="Google" id="ProtNLM"/>
    </source>
</evidence>
<dbReference type="Proteomes" id="UP000217676">
    <property type="component" value="Chromosome"/>
</dbReference>
<feature type="region of interest" description="Disordered" evidence="2">
    <location>
        <begin position="465"/>
        <end position="504"/>
    </location>
</feature>
<dbReference type="Pfam" id="PF03816">
    <property type="entry name" value="LytR_cpsA_psr"/>
    <property type="match status" value="1"/>
</dbReference>
<evidence type="ECO:0000313" key="7">
    <source>
        <dbReference type="Proteomes" id="UP000217676"/>
    </source>
</evidence>
<gene>
    <name evidence="6" type="ORF">SLA_6584</name>
</gene>